<dbReference type="Proteomes" id="UP000258927">
    <property type="component" value="Chromosome"/>
</dbReference>
<dbReference type="STRING" id="1122213.GCA_000423365_03027"/>
<dbReference type="AlphaFoldDB" id="A0A2R4MA58"/>
<accession>A0A2R4MA58</accession>
<proteinExistence type="predicted"/>
<dbReference type="Gene3D" id="2.20.25.10">
    <property type="match status" value="1"/>
</dbReference>
<name>A0A2R4MA58_9HYPH</name>
<dbReference type="RefSeq" id="WP_117394722.1">
    <property type="nucleotide sequence ID" value="NZ_CP021330.1"/>
</dbReference>
<dbReference type="InterPro" id="IPR005651">
    <property type="entry name" value="Trm112-like"/>
</dbReference>
<dbReference type="Pfam" id="PF03966">
    <property type="entry name" value="Trm112p"/>
    <property type="match status" value="1"/>
</dbReference>
<dbReference type="GO" id="GO:0005829">
    <property type="term" value="C:cytosol"/>
    <property type="evidence" value="ECO:0007669"/>
    <property type="project" value="TreeGrafter"/>
</dbReference>
<dbReference type="EMBL" id="CP021330">
    <property type="protein sequence ID" value="AVX02863.1"/>
    <property type="molecule type" value="Genomic_DNA"/>
</dbReference>
<dbReference type="SUPFAM" id="SSF158997">
    <property type="entry name" value="Trm112p-like"/>
    <property type="match status" value="1"/>
</dbReference>
<dbReference type="PANTHER" id="PTHR33505:SF4">
    <property type="entry name" value="PROTEIN PREY, MITOCHONDRIAL"/>
    <property type="match status" value="1"/>
</dbReference>
<organism evidence="1 2">
    <name type="scientific">Maritalea myrionectae</name>
    <dbReference type="NCBI Taxonomy" id="454601"/>
    <lineage>
        <taxon>Bacteria</taxon>
        <taxon>Pseudomonadati</taxon>
        <taxon>Pseudomonadota</taxon>
        <taxon>Alphaproteobacteria</taxon>
        <taxon>Hyphomicrobiales</taxon>
        <taxon>Devosiaceae</taxon>
        <taxon>Maritalea</taxon>
    </lineage>
</organism>
<gene>
    <name evidence="1" type="ORF">MXMO3_00315</name>
</gene>
<evidence type="ECO:0000313" key="2">
    <source>
        <dbReference type="Proteomes" id="UP000258927"/>
    </source>
</evidence>
<dbReference type="PANTHER" id="PTHR33505">
    <property type="entry name" value="ZGC:162634"/>
    <property type="match status" value="1"/>
</dbReference>
<dbReference type="KEGG" id="mmyr:MXMO3_00315"/>
<evidence type="ECO:0000313" key="1">
    <source>
        <dbReference type="EMBL" id="AVX02863.1"/>
    </source>
</evidence>
<reference evidence="1 2" key="1">
    <citation type="submission" date="2017-05" db="EMBL/GenBank/DDBJ databases">
        <title>Genome Analysis of Maritalea myrionectae HL2708#5.</title>
        <authorList>
            <consortium name="Cotde Inc.-PKNU"/>
            <person name="Jang D."/>
            <person name="Oh H.-M."/>
        </authorList>
    </citation>
    <scope>NUCLEOTIDE SEQUENCE [LARGE SCALE GENOMIC DNA]</scope>
    <source>
        <strain evidence="1 2">HL2708#5</strain>
    </source>
</reference>
<sequence length="64" mass="7256">MENHNIDPKMLEMLVCPFTKTRLELSADGKELVSHAARLAFPIEKGVPLMVLDGARHLKEDELR</sequence>
<protein>
    <submittedName>
        <fullName evidence="1">UPF0434 protein</fullName>
    </submittedName>
</protein>
<keyword evidence="2" id="KW-1185">Reference proteome</keyword>